<evidence type="ECO:0000256" key="1">
    <source>
        <dbReference type="SAM" id="MobiDB-lite"/>
    </source>
</evidence>
<name>A0ABD3R3V8_9STRA</name>
<feature type="region of interest" description="Disordered" evidence="1">
    <location>
        <begin position="240"/>
        <end position="329"/>
    </location>
</feature>
<protein>
    <submittedName>
        <fullName evidence="2">Uncharacterized protein</fullName>
    </submittedName>
</protein>
<sequence length="478" mass="51701">MSVAMADACTVAESVLTDEMSEAGLLRRQKQQQLMIHRRGRDLKMKAEELQRRKDAVEAAAKRRQQKQEKEEEEKHRPQQQPHQPSRNIDQLSLPSSEVDLASLGRLPSIDLNAGPHFPVVSLRPSAQKVDDDDVATIGEGKVKEGDAAARSAGIGGRSDQNNAASTDVVAATIRWTCETTNTANSWSNTNKVEALTCKVDASTPIDEVDRDDTFMEQIVENAVHEATWMRREHQSKRQWMRRHGQSLPGLSPATSTALASSLPSASATPAESPIARWPPVHPNIGRRPTRFFPITSPTSSAATRFSGEISPPLVPPSDATTTMADDNPITALSYSSPILEAKPGLTSSTPFDEALPARSPPITLAPTIAGNGMAEHCTRLRTTDVAAANAPATSTAGQWQQYLHRYHQAEPSPSQCDHSADNAMGVGNGIWRKVLSPSPLMNPISSALTAVVASPRSVIQSSSNENFSRRPTTAIFP</sequence>
<proteinExistence type="predicted"/>
<keyword evidence="3" id="KW-1185">Reference proteome</keyword>
<feature type="compositionally biased region" description="Basic and acidic residues" evidence="1">
    <location>
        <begin position="49"/>
        <end position="77"/>
    </location>
</feature>
<feature type="compositionally biased region" description="Low complexity" evidence="1">
    <location>
        <begin position="251"/>
        <end position="271"/>
    </location>
</feature>
<dbReference type="AlphaFoldDB" id="A0ABD3R3V8"/>
<evidence type="ECO:0000313" key="2">
    <source>
        <dbReference type="EMBL" id="KAL3806296.1"/>
    </source>
</evidence>
<gene>
    <name evidence="2" type="ORF">ACHAXA_000901</name>
</gene>
<organism evidence="2 3">
    <name type="scientific">Cyclostephanos tholiformis</name>
    <dbReference type="NCBI Taxonomy" id="382380"/>
    <lineage>
        <taxon>Eukaryota</taxon>
        <taxon>Sar</taxon>
        <taxon>Stramenopiles</taxon>
        <taxon>Ochrophyta</taxon>
        <taxon>Bacillariophyta</taxon>
        <taxon>Coscinodiscophyceae</taxon>
        <taxon>Thalassiosirophycidae</taxon>
        <taxon>Stephanodiscales</taxon>
        <taxon>Stephanodiscaceae</taxon>
        <taxon>Cyclostephanos</taxon>
    </lineage>
</organism>
<dbReference type="EMBL" id="JALLPB020000841">
    <property type="protein sequence ID" value="KAL3806296.1"/>
    <property type="molecule type" value="Genomic_DNA"/>
</dbReference>
<dbReference type="Proteomes" id="UP001530377">
    <property type="component" value="Unassembled WGS sequence"/>
</dbReference>
<feature type="region of interest" description="Disordered" evidence="1">
    <location>
        <begin position="49"/>
        <end position="94"/>
    </location>
</feature>
<accession>A0ABD3R3V8</accession>
<feature type="compositionally biased region" description="Polar residues" evidence="1">
    <location>
        <begin position="319"/>
        <end position="329"/>
    </location>
</feature>
<reference evidence="2 3" key="1">
    <citation type="submission" date="2024-10" db="EMBL/GenBank/DDBJ databases">
        <title>Updated reference genomes for cyclostephanoid diatoms.</title>
        <authorList>
            <person name="Roberts W.R."/>
            <person name="Alverson A.J."/>
        </authorList>
    </citation>
    <scope>NUCLEOTIDE SEQUENCE [LARGE SCALE GENOMIC DNA]</scope>
    <source>
        <strain evidence="2 3">AJA228-03</strain>
    </source>
</reference>
<comment type="caution">
    <text evidence="2">The sequence shown here is derived from an EMBL/GenBank/DDBJ whole genome shotgun (WGS) entry which is preliminary data.</text>
</comment>
<evidence type="ECO:0000313" key="3">
    <source>
        <dbReference type="Proteomes" id="UP001530377"/>
    </source>
</evidence>